<dbReference type="EMBL" id="JBJVNE010000794">
    <property type="protein sequence ID" value="MFM9654042.1"/>
    <property type="molecule type" value="Genomic_DNA"/>
</dbReference>
<reference evidence="1 2" key="1">
    <citation type="submission" date="2024-12" db="EMBL/GenBank/DDBJ databases">
        <title>Forecasting of Potato common scab and diversities of Pathogenic streptomyces spp. in china.</title>
        <authorList>
            <person name="Handique U."/>
            <person name="Wu J."/>
        </authorList>
    </citation>
    <scope>NUCLEOTIDE SEQUENCE [LARGE SCALE GENOMIC DNA]</scope>
    <source>
        <strain evidence="1 2">ZRIMU1585</strain>
    </source>
</reference>
<accession>A0ABW9J1M6</accession>
<keyword evidence="2" id="KW-1185">Reference proteome</keyword>
<sequence length="77" mass="8778">VTRWISMDLWNARVGEVAPTPDWIRGRLKGERCWGGLDLSSKLDLTSLSLVFPDGSVLWRFWLPESVIPQLDEHTNG</sequence>
<gene>
    <name evidence="1" type="ORF">ACKI1S_49960</name>
</gene>
<proteinExistence type="predicted"/>
<comment type="caution">
    <text evidence="1">The sequence shown here is derived from an EMBL/GenBank/DDBJ whole genome shotgun (WGS) entry which is preliminary data.</text>
</comment>
<evidence type="ECO:0000313" key="1">
    <source>
        <dbReference type="EMBL" id="MFM9654042.1"/>
    </source>
</evidence>
<feature type="non-terminal residue" evidence="1">
    <location>
        <position position="1"/>
    </location>
</feature>
<evidence type="ECO:0000313" key="2">
    <source>
        <dbReference type="Proteomes" id="UP001631993"/>
    </source>
</evidence>
<name>A0ABW9J1M6_STRGJ</name>
<organism evidence="1 2">
    <name type="scientific">Streptomyces galilaeus</name>
    <dbReference type="NCBI Taxonomy" id="33899"/>
    <lineage>
        <taxon>Bacteria</taxon>
        <taxon>Bacillati</taxon>
        <taxon>Actinomycetota</taxon>
        <taxon>Actinomycetes</taxon>
        <taxon>Kitasatosporales</taxon>
        <taxon>Streptomycetaceae</taxon>
        <taxon>Streptomyces</taxon>
    </lineage>
</organism>
<feature type="non-terminal residue" evidence="1">
    <location>
        <position position="77"/>
    </location>
</feature>
<protein>
    <submittedName>
        <fullName evidence="1">Terminase large subunit</fullName>
    </submittedName>
</protein>
<dbReference type="Proteomes" id="UP001631993">
    <property type="component" value="Unassembled WGS sequence"/>
</dbReference>